<name>A0ABM9WY10_VIBAE</name>
<sequence length="43" mass="5129">MCSARESPSYCRYKNTKQDAWCFLNILPNTVIAHNERRRVEKV</sequence>
<gene>
    <name evidence="1" type="ORF">VEx25_A0152</name>
</gene>
<accession>A0ABM9WY10</accession>
<protein>
    <recommendedName>
        <fullName evidence="3">Transposase</fullName>
    </recommendedName>
</protein>
<dbReference type="EMBL" id="DS267810">
    <property type="protein sequence ID" value="EDN58320.1"/>
    <property type="molecule type" value="Genomic_DNA"/>
</dbReference>
<keyword evidence="2" id="KW-1185">Reference proteome</keyword>
<organism evidence="1 2">
    <name type="scientific">Vibrio antiquarius (strain Ex25)</name>
    <dbReference type="NCBI Taxonomy" id="150340"/>
    <lineage>
        <taxon>Bacteria</taxon>
        <taxon>Pseudomonadati</taxon>
        <taxon>Pseudomonadota</taxon>
        <taxon>Gammaproteobacteria</taxon>
        <taxon>Vibrionales</taxon>
        <taxon>Vibrionaceae</taxon>
        <taxon>Vibrio</taxon>
        <taxon>Vibrio diabolicus subgroup</taxon>
    </lineage>
</organism>
<reference evidence="2" key="1">
    <citation type="submission" date="2006-10" db="EMBL/GenBank/DDBJ databases">
        <authorList>
            <person name="Heidelberg J."/>
            <person name="Sebastian Y."/>
        </authorList>
    </citation>
    <scope>NUCLEOTIDE SEQUENCE [LARGE SCALE GENOMIC DNA]</scope>
    <source>
        <strain evidence="2">EX25</strain>
    </source>
</reference>
<evidence type="ECO:0000313" key="2">
    <source>
        <dbReference type="Proteomes" id="UP000242664"/>
    </source>
</evidence>
<evidence type="ECO:0000313" key="1">
    <source>
        <dbReference type="EMBL" id="EDN58320.1"/>
    </source>
</evidence>
<proteinExistence type="predicted"/>
<dbReference type="Proteomes" id="UP000242664">
    <property type="component" value="Unassembled WGS sequence"/>
</dbReference>
<evidence type="ECO:0008006" key="3">
    <source>
        <dbReference type="Google" id="ProtNLM"/>
    </source>
</evidence>